<keyword evidence="3" id="KW-1185">Reference proteome</keyword>
<feature type="domain" description="Rhodanese" evidence="1">
    <location>
        <begin position="32"/>
        <end position="66"/>
    </location>
</feature>
<feature type="non-terminal residue" evidence="2">
    <location>
        <position position="1"/>
    </location>
</feature>
<evidence type="ECO:0000313" key="3">
    <source>
        <dbReference type="Proteomes" id="UP000773614"/>
    </source>
</evidence>
<dbReference type="InterPro" id="IPR001763">
    <property type="entry name" value="Rhodanese-like_dom"/>
</dbReference>
<evidence type="ECO:0000259" key="1">
    <source>
        <dbReference type="PROSITE" id="PS50206"/>
    </source>
</evidence>
<name>A0A964T7V5_9HYPH</name>
<dbReference type="SUPFAM" id="SSF52821">
    <property type="entry name" value="Rhodanese/Cell cycle control phosphatase"/>
    <property type="match status" value="1"/>
</dbReference>
<dbReference type="AlphaFoldDB" id="A0A964T7V5"/>
<dbReference type="PROSITE" id="PS50206">
    <property type="entry name" value="RHODANESE_3"/>
    <property type="match status" value="1"/>
</dbReference>
<gene>
    <name evidence="2" type="ORF">E4O86_20820</name>
</gene>
<evidence type="ECO:0000313" key="2">
    <source>
        <dbReference type="EMBL" id="MYZ50153.1"/>
    </source>
</evidence>
<reference evidence="2" key="1">
    <citation type="submission" date="2019-03" db="EMBL/GenBank/DDBJ databases">
        <title>Afifella sp. nov., isolated from activated sludge.</title>
        <authorList>
            <person name="Li Q."/>
            <person name="Liu Y."/>
        </authorList>
    </citation>
    <scope>NUCLEOTIDE SEQUENCE</scope>
    <source>
        <strain evidence="2">L72</strain>
    </source>
</reference>
<sequence length="122" mass="12663">PAGAAWSIRPRLGRSPAAGAAEAVLIARGEIAALAAVDLAELGTKRIARFSGGMDALAAAGFAIAPRTLPPGEDIDFLHFVHDRHDGNLESSRRYLAWEQGLVAQLDPGERAAFAVAAPDPA</sequence>
<comment type="caution">
    <text evidence="2">The sequence shown here is derived from an EMBL/GenBank/DDBJ whole genome shotgun (WGS) entry which is preliminary data.</text>
</comment>
<accession>A0A964T7V5</accession>
<protein>
    <submittedName>
        <fullName evidence="2">Sulfurtransferase</fullName>
    </submittedName>
</protein>
<organism evidence="2 3">
    <name type="scientific">Propylenella binzhouense</name>
    <dbReference type="NCBI Taxonomy" id="2555902"/>
    <lineage>
        <taxon>Bacteria</taxon>
        <taxon>Pseudomonadati</taxon>
        <taxon>Pseudomonadota</taxon>
        <taxon>Alphaproteobacteria</taxon>
        <taxon>Hyphomicrobiales</taxon>
        <taxon>Propylenellaceae</taxon>
        <taxon>Propylenella</taxon>
    </lineage>
</organism>
<proteinExistence type="predicted"/>
<dbReference type="InterPro" id="IPR036873">
    <property type="entry name" value="Rhodanese-like_dom_sf"/>
</dbReference>
<dbReference type="EMBL" id="SPKJ01000129">
    <property type="protein sequence ID" value="MYZ50153.1"/>
    <property type="molecule type" value="Genomic_DNA"/>
</dbReference>
<dbReference type="Proteomes" id="UP000773614">
    <property type="component" value="Unassembled WGS sequence"/>
</dbReference>